<evidence type="ECO:0000313" key="3">
    <source>
        <dbReference type="Proteomes" id="UP000663880"/>
    </source>
</evidence>
<dbReference type="Proteomes" id="UP000663880">
    <property type="component" value="Unassembled WGS sequence"/>
</dbReference>
<name>A0A821SQP4_9NEOP</name>
<sequence length="128" mass="13861">MNVNFLSDLGYYKFRYGNPVTRRSRAVAGLVPRRAPHGPAVLVNWPHERAVLAQRARVWYARALAMAPILAALALLALLPDRGISAQQAFAAPAFVYQSMRCCECVPSPRIVCGTVRSTGPDIGPTGA</sequence>
<keyword evidence="1" id="KW-1133">Transmembrane helix</keyword>
<dbReference type="EMBL" id="CAJOBZ010000020">
    <property type="protein sequence ID" value="CAF4862140.1"/>
    <property type="molecule type" value="Genomic_DNA"/>
</dbReference>
<organism evidence="2 3">
    <name type="scientific">Pieris macdunnoughi</name>
    <dbReference type="NCBI Taxonomy" id="345717"/>
    <lineage>
        <taxon>Eukaryota</taxon>
        <taxon>Metazoa</taxon>
        <taxon>Ecdysozoa</taxon>
        <taxon>Arthropoda</taxon>
        <taxon>Hexapoda</taxon>
        <taxon>Insecta</taxon>
        <taxon>Pterygota</taxon>
        <taxon>Neoptera</taxon>
        <taxon>Endopterygota</taxon>
        <taxon>Lepidoptera</taxon>
        <taxon>Glossata</taxon>
        <taxon>Ditrysia</taxon>
        <taxon>Papilionoidea</taxon>
        <taxon>Pieridae</taxon>
        <taxon>Pierinae</taxon>
        <taxon>Pieris</taxon>
    </lineage>
</organism>
<evidence type="ECO:0000313" key="2">
    <source>
        <dbReference type="EMBL" id="CAF4862140.1"/>
    </source>
</evidence>
<dbReference type="AlphaFoldDB" id="A0A821SQP4"/>
<gene>
    <name evidence="2" type="ORF">PMACD_LOCUS8006</name>
</gene>
<keyword evidence="1" id="KW-0812">Transmembrane</keyword>
<protein>
    <submittedName>
        <fullName evidence="2">Uncharacterized protein</fullName>
    </submittedName>
</protein>
<reference evidence="2" key="1">
    <citation type="submission" date="2021-02" db="EMBL/GenBank/DDBJ databases">
        <authorList>
            <person name="Steward A R."/>
        </authorList>
    </citation>
    <scope>NUCLEOTIDE SEQUENCE</scope>
</reference>
<keyword evidence="1" id="KW-0472">Membrane</keyword>
<evidence type="ECO:0000256" key="1">
    <source>
        <dbReference type="SAM" id="Phobius"/>
    </source>
</evidence>
<accession>A0A821SQP4</accession>
<feature type="transmembrane region" description="Helical" evidence="1">
    <location>
        <begin position="59"/>
        <end position="79"/>
    </location>
</feature>
<comment type="caution">
    <text evidence="2">The sequence shown here is derived from an EMBL/GenBank/DDBJ whole genome shotgun (WGS) entry which is preliminary data.</text>
</comment>
<proteinExistence type="predicted"/>
<keyword evidence="3" id="KW-1185">Reference proteome</keyword>